<protein>
    <submittedName>
        <fullName evidence="1">Uncharacterized protein</fullName>
    </submittedName>
</protein>
<keyword evidence="2" id="KW-1185">Reference proteome</keyword>
<dbReference type="Proteomes" id="UP001157114">
    <property type="component" value="Unassembled WGS sequence"/>
</dbReference>
<organism evidence="1 2">
    <name type="scientific">Paenibacillus glycanilyticus</name>
    <dbReference type="NCBI Taxonomy" id="126569"/>
    <lineage>
        <taxon>Bacteria</taxon>
        <taxon>Bacillati</taxon>
        <taxon>Bacillota</taxon>
        <taxon>Bacilli</taxon>
        <taxon>Bacillales</taxon>
        <taxon>Paenibacillaceae</taxon>
        <taxon>Paenibacillus</taxon>
    </lineage>
</organism>
<accession>A0ABQ6G6T6</accession>
<sequence length="105" mass="12466">MNDFQRLSLLNRLSRIDLPQLKVLVQNNADQALLLQTFESLMLEKSESYRRFIEKVHSPNAPTLDQVRERFIRDEINKNPHYRFIYSMLQDSDQHIDCGCGSQKR</sequence>
<gene>
    <name evidence="1" type="ORF">MU1_04940</name>
</gene>
<name>A0ABQ6G6T6_9BACL</name>
<proteinExistence type="predicted"/>
<evidence type="ECO:0000313" key="2">
    <source>
        <dbReference type="Proteomes" id="UP001157114"/>
    </source>
</evidence>
<reference evidence="1 2" key="1">
    <citation type="submission" date="2023-03" db="EMBL/GenBank/DDBJ databases">
        <title>Draft genome sequence of the bacteria which degrade cell wall of Tricholomamatutake.</title>
        <authorList>
            <person name="Konishi Y."/>
            <person name="Fukuta Y."/>
            <person name="Shirasaka N."/>
        </authorList>
    </citation>
    <scope>NUCLEOTIDE SEQUENCE [LARGE SCALE GENOMIC DNA]</scope>
    <source>
        <strain evidence="2">mu1</strain>
    </source>
</reference>
<evidence type="ECO:0000313" key="1">
    <source>
        <dbReference type="EMBL" id="GLX66150.1"/>
    </source>
</evidence>
<dbReference type="EMBL" id="BSSQ01000001">
    <property type="protein sequence ID" value="GLX66150.1"/>
    <property type="molecule type" value="Genomic_DNA"/>
</dbReference>
<comment type="caution">
    <text evidence="1">The sequence shown here is derived from an EMBL/GenBank/DDBJ whole genome shotgun (WGS) entry which is preliminary data.</text>
</comment>